<comment type="caution">
    <text evidence="12">The sequence shown here is derived from an EMBL/GenBank/DDBJ whole genome shotgun (WGS) entry which is preliminary data.</text>
</comment>
<evidence type="ECO:0000256" key="7">
    <source>
        <dbReference type="ARBA" id="ARBA00023004"/>
    </source>
</evidence>
<gene>
    <name evidence="12" type="ORF">NP233_g1744</name>
</gene>
<dbReference type="PROSITE" id="PS00086">
    <property type="entry name" value="CYTOCHROME_P450"/>
    <property type="match status" value="1"/>
</dbReference>
<evidence type="ECO:0000256" key="1">
    <source>
        <dbReference type="ARBA" id="ARBA00001971"/>
    </source>
</evidence>
<evidence type="ECO:0000256" key="9">
    <source>
        <dbReference type="PIRSR" id="PIRSR602401-1"/>
    </source>
</evidence>
<dbReference type="GO" id="GO:0020037">
    <property type="term" value="F:heme binding"/>
    <property type="evidence" value="ECO:0007669"/>
    <property type="project" value="InterPro"/>
</dbReference>
<keyword evidence="8 10" id="KW-0503">Monooxygenase</keyword>
<dbReference type="CDD" id="cd11065">
    <property type="entry name" value="CYP64-like"/>
    <property type="match status" value="1"/>
</dbReference>
<dbReference type="GO" id="GO:0004497">
    <property type="term" value="F:monooxygenase activity"/>
    <property type="evidence" value="ECO:0007669"/>
    <property type="project" value="UniProtKB-KW"/>
</dbReference>
<evidence type="ECO:0000256" key="11">
    <source>
        <dbReference type="SAM" id="SignalP"/>
    </source>
</evidence>
<dbReference type="Gene3D" id="1.10.630.10">
    <property type="entry name" value="Cytochrome P450"/>
    <property type="match status" value="1"/>
</dbReference>
<organism evidence="12 13">
    <name type="scientific">Leucocoprinus birnbaumii</name>
    <dbReference type="NCBI Taxonomy" id="56174"/>
    <lineage>
        <taxon>Eukaryota</taxon>
        <taxon>Fungi</taxon>
        <taxon>Dikarya</taxon>
        <taxon>Basidiomycota</taxon>
        <taxon>Agaricomycotina</taxon>
        <taxon>Agaricomycetes</taxon>
        <taxon>Agaricomycetidae</taxon>
        <taxon>Agaricales</taxon>
        <taxon>Agaricineae</taxon>
        <taxon>Agaricaceae</taxon>
        <taxon>Leucocoprinus</taxon>
    </lineage>
</organism>
<dbReference type="AlphaFoldDB" id="A0AAD5W0D0"/>
<dbReference type="GO" id="GO:0005506">
    <property type="term" value="F:iron ion binding"/>
    <property type="evidence" value="ECO:0007669"/>
    <property type="project" value="InterPro"/>
</dbReference>
<keyword evidence="7 9" id="KW-0408">Iron</keyword>
<dbReference type="Pfam" id="PF00067">
    <property type="entry name" value="p450"/>
    <property type="match status" value="1"/>
</dbReference>
<comment type="pathway">
    <text evidence="2">Secondary metabolite biosynthesis.</text>
</comment>
<dbReference type="PANTHER" id="PTHR46300:SF7">
    <property type="entry name" value="P450, PUTATIVE (EUROFUNG)-RELATED"/>
    <property type="match status" value="1"/>
</dbReference>
<sequence length="498" mass="55975">MSNMALGLVMCFIATAIASIRHSRDKWLRRSGLPLPPGPRPLPLVGNLFDQPQETPWLTYLSWSKQYGSDIVSIDVLGRTTVVLNSAKAISDLLERRSVIYSSRVRFPMLNELIGWSWNFAFMAYGQRWRERRRIFTRHFSPSAIKWLHPVHTKHSRKLLHQLLHSPSEFQSHLRHNQTASILESVYGTEIKGTQDPFYRIAEISMLSLSTAGVFGTFYVDFLPILKHLPSWLPGAGFRNLRQKMLKNEAKSCIGKNMLENNDSEDDETSLQVIRDALGIAFGAGADTSVATSLVFVLAMILYPECQCKAQAEIDAVVGRNRLPDFTDQSKLPYVNALCKEVLRWQNVTPLSVAHATSEDDVYAGFFIPKGSVIVPNTWAVTHDPETYAEPAKFDPDRFLSNGCIDPNVKDPQAYTFGSGRRICPGRFFALDSLYCNVTNILACFSIEPTPDGKLVDVPRMLNGVISFPEEYDVIMKPRYLGVEDLIEGALAQEVVDL</sequence>
<dbReference type="PRINTS" id="PR00463">
    <property type="entry name" value="EP450I"/>
</dbReference>
<dbReference type="SUPFAM" id="SSF48264">
    <property type="entry name" value="Cytochrome P450"/>
    <property type="match status" value="1"/>
</dbReference>
<evidence type="ECO:0000256" key="2">
    <source>
        <dbReference type="ARBA" id="ARBA00005179"/>
    </source>
</evidence>
<evidence type="ECO:0000256" key="5">
    <source>
        <dbReference type="ARBA" id="ARBA00022723"/>
    </source>
</evidence>
<comment type="similarity">
    <text evidence="3 10">Belongs to the cytochrome P450 family.</text>
</comment>
<dbReference type="InterPro" id="IPR002401">
    <property type="entry name" value="Cyt_P450_E_grp-I"/>
</dbReference>
<dbReference type="GO" id="GO:0016705">
    <property type="term" value="F:oxidoreductase activity, acting on paired donors, with incorporation or reduction of molecular oxygen"/>
    <property type="evidence" value="ECO:0007669"/>
    <property type="project" value="InterPro"/>
</dbReference>
<dbReference type="InterPro" id="IPR001128">
    <property type="entry name" value="Cyt_P450"/>
</dbReference>
<evidence type="ECO:0000256" key="4">
    <source>
        <dbReference type="ARBA" id="ARBA00022617"/>
    </source>
</evidence>
<keyword evidence="4 9" id="KW-0349">Heme</keyword>
<proteinExistence type="inferred from homology"/>
<comment type="cofactor">
    <cofactor evidence="1 9">
        <name>heme</name>
        <dbReference type="ChEBI" id="CHEBI:30413"/>
    </cofactor>
</comment>
<evidence type="ECO:0000256" key="8">
    <source>
        <dbReference type="ARBA" id="ARBA00023033"/>
    </source>
</evidence>
<keyword evidence="6 10" id="KW-0560">Oxidoreductase</keyword>
<evidence type="ECO:0000313" key="13">
    <source>
        <dbReference type="Proteomes" id="UP001213000"/>
    </source>
</evidence>
<keyword evidence="5 9" id="KW-0479">Metal-binding</keyword>
<accession>A0AAD5W0D0</accession>
<dbReference type="InterPro" id="IPR036396">
    <property type="entry name" value="Cyt_P450_sf"/>
</dbReference>
<dbReference type="EMBL" id="JANIEX010000067">
    <property type="protein sequence ID" value="KAJ3574478.1"/>
    <property type="molecule type" value="Genomic_DNA"/>
</dbReference>
<feature type="binding site" description="axial binding residue" evidence="9">
    <location>
        <position position="424"/>
    </location>
    <ligand>
        <name>heme</name>
        <dbReference type="ChEBI" id="CHEBI:30413"/>
    </ligand>
    <ligandPart>
        <name>Fe</name>
        <dbReference type="ChEBI" id="CHEBI:18248"/>
    </ligandPart>
</feature>
<evidence type="ECO:0000256" key="3">
    <source>
        <dbReference type="ARBA" id="ARBA00010617"/>
    </source>
</evidence>
<name>A0AAD5W0D0_9AGAR</name>
<dbReference type="PANTHER" id="PTHR46300">
    <property type="entry name" value="P450, PUTATIVE (EUROFUNG)-RELATED-RELATED"/>
    <property type="match status" value="1"/>
</dbReference>
<keyword evidence="13" id="KW-1185">Reference proteome</keyword>
<dbReference type="InterPro" id="IPR050364">
    <property type="entry name" value="Cytochrome_P450_fung"/>
</dbReference>
<evidence type="ECO:0008006" key="14">
    <source>
        <dbReference type="Google" id="ProtNLM"/>
    </source>
</evidence>
<evidence type="ECO:0000256" key="6">
    <source>
        <dbReference type="ARBA" id="ARBA00023002"/>
    </source>
</evidence>
<feature type="chain" id="PRO_5042266625" description="Cytochrome P450" evidence="11">
    <location>
        <begin position="20"/>
        <end position="498"/>
    </location>
</feature>
<keyword evidence="11" id="KW-0732">Signal</keyword>
<dbReference type="InterPro" id="IPR017972">
    <property type="entry name" value="Cyt_P450_CS"/>
</dbReference>
<protein>
    <recommendedName>
        <fullName evidence="14">Cytochrome P450</fullName>
    </recommendedName>
</protein>
<reference evidence="12" key="1">
    <citation type="submission" date="2022-07" db="EMBL/GenBank/DDBJ databases">
        <title>Genome Sequence of Leucocoprinus birnbaumii.</title>
        <authorList>
            <person name="Buettner E."/>
        </authorList>
    </citation>
    <scope>NUCLEOTIDE SEQUENCE</scope>
    <source>
        <strain evidence="12">VT141</strain>
    </source>
</reference>
<evidence type="ECO:0000256" key="10">
    <source>
        <dbReference type="RuleBase" id="RU000461"/>
    </source>
</evidence>
<dbReference type="Proteomes" id="UP001213000">
    <property type="component" value="Unassembled WGS sequence"/>
</dbReference>
<evidence type="ECO:0000313" key="12">
    <source>
        <dbReference type="EMBL" id="KAJ3574478.1"/>
    </source>
</evidence>
<feature type="signal peptide" evidence="11">
    <location>
        <begin position="1"/>
        <end position="19"/>
    </location>
</feature>
<dbReference type="PRINTS" id="PR00385">
    <property type="entry name" value="P450"/>
</dbReference>